<organism evidence="1">
    <name type="scientific">Arundo donax</name>
    <name type="common">Giant reed</name>
    <name type="synonym">Donax arundinaceus</name>
    <dbReference type="NCBI Taxonomy" id="35708"/>
    <lineage>
        <taxon>Eukaryota</taxon>
        <taxon>Viridiplantae</taxon>
        <taxon>Streptophyta</taxon>
        <taxon>Embryophyta</taxon>
        <taxon>Tracheophyta</taxon>
        <taxon>Spermatophyta</taxon>
        <taxon>Magnoliopsida</taxon>
        <taxon>Liliopsida</taxon>
        <taxon>Poales</taxon>
        <taxon>Poaceae</taxon>
        <taxon>PACMAD clade</taxon>
        <taxon>Arundinoideae</taxon>
        <taxon>Arundineae</taxon>
        <taxon>Arundo</taxon>
    </lineage>
</organism>
<reference evidence="1" key="1">
    <citation type="submission" date="2014-09" db="EMBL/GenBank/DDBJ databases">
        <authorList>
            <person name="Magalhaes I.L.F."/>
            <person name="Oliveira U."/>
            <person name="Santos F.R."/>
            <person name="Vidigal T.H.D.A."/>
            <person name="Brescovit A.D."/>
            <person name="Santos A.J."/>
        </authorList>
    </citation>
    <scope>NUCLEOTIDE SEQUENCE</scope>
    <source>
        <tissue evidence="1">Shoot tissue taken approximately 20 cm above the soil surface</tissue>
    </source>
</reference>
<dbReference type="EMBL" id="GBRH01263223">
    <property type="protein sequence ID" value="JAD34672.1"/>
    <property type="molecule type" value="Transcribed_RNA"/>
</dbReference>
<dbReference type="AlphaFoldDB" id="A0A0A8ZIJ0"/>
<evidence type="ECO:0000313" key="1">
    <source>
        <dbReference type="EMBL" id="JAD34672.1"/>
    </source>
</evidence>
<protein>
    <submittedName>
        <fullName evidence="1">Uncharacterized protein</fullName>
    </submittedName>
</protein>
<accession>A0A0A8ZIJ0</accession>
<name>A0A0A8ZIJ0_ARUDO</name>
<reference evidence="1" key="2">
    <citation type="journal article" date="2015" name="Data Brief">
        <title>Shoot transcriptome of the giant reed, Arundo donax.</title>
        <authorList>
            <person name="Barrero R.A."/>
            <person name="Guerrero F.D."/>
            <person name="Moolhuijzen P."/>
            <person name="Goolsby J.A."/>
            <person name="Tidwell J."/>
            <person name="Bellgard S.E."/>
            <person name="Bellgard M.I."/>
        </authorList>
    </citation>
    <scope>NUCLEOTIDE SEQUENCE</scope>
    <source>
        <tissue evidence="1">Shoot tissue taken approximately 20 cm above the soil surface</tissue>
    </source>
</reference>
<proteinExistence type="predicted"/>
<sequence>MKDFVDKSVHTILMYPIHMFKVISIAKLHNFELHVSQDFHSIVTGEYVSI</sequence>